<sequence>MRSLCAPATFLSSFYTPIDKLQAETTQGCLVMDGIFLLVLIGFAVLSAALLGLCAVLAPKSPAVSERAGPHQGMPAKHSASDRGL</sequence>
<evidence type="ECO:0000256" key="2">
    <source>
        <dbReference type="SAM" id="Phobius"/>
    </source>
</evidence>
<comment type="caution">
    <text evidence="3">The sequence shown here is derived from an EMBL/GenBank/DDBJ whole genome shotgun (WGS) entry which is preliminary data.</text>
</comment>
<feature type="region of interest" description="Disordered" evidence="1">
    <location>
        <begin position="64"/>
        <end position="85"/>
    </location>
</feature>
<protein>
    <submittedName>
        <fullName evidence="3">Uncharacterized protein</fullName>
    </submittedName>
</protein>
<accession>A0A7Z7J8W6</accession>
<feature type="transmembrane region" description="Helical" evidence="2">
    <location>
        <begin position="33"/>
        <end position="58"/>
    </location>
</feature>
<dbReference type="EMBL" id="OGUU01000008">
    <property type="protein sequence ID" value="SPC09371.1"/>
    <property type="molecule type" value="Genomic_DNA"/>
</dbReference>
<dbReference type="Proteomes" id="UP000257139">
    <property type="component" value="Chromosome CBM2594_a"/>
</dbReference>
<evidence type="ECO:0000256" key="1">
    <source>
        <dbReference type="SAM" id="MobiDB-lite"/>
    </source>
</evidence>
<keyword evidence="2" id="KW-0812">Transmembrane</keyword>
<dbReference type="AlphaFoldDB" id="A0A7Z7J8W6"/>
<gene>
    <name evidence="3" type="ORF">CBM2594_A40694</name>
</gene>
<proteinExistence type="predicted"/>
<organism evidence="3 4">
    <name type="scientific">Cupriavidus taiwanensis</name>
    <dbReference type="NCBI Taxonomy" id="164546"/>
    <lineage>
        <taxon>Bacteria</taxon>
        <taxon>Pseudomonadati</taxon>
        <taxon>Pseudomonadota</taxon>
        <taxon>Betaproteobacteria</taxon>
        <taxon>Burkholderiales</taxon>
        <taxon>Burkholderiaceae</taxon>
        <taxon>Cupriavidus</taxon>
    </lineage>
</organism>
<evidence type="ECO:0000313" key="4">
    <source>
        <dbReference type="Proteomes" id="UP000257139"/>
    </source>
</evidence>
<name>A0A7Z7J8W6_9BURK</name>
<keyword evidence="2" id="KW-0472">Membrane</keyword>
<keyword evidence="2" id="KW-1133">Transmembrane helix</keyword>
<reference evidence="3 4" key="1">
    <citation type="submission" date="2018-01" db="EMBL/GenBank/DDBJ databases">
        <authorList>
            <person name="Clerissi C."/>
        </authorList>
    </citation>
    <scope>NUCLEOTIDE SEQUENCE [LARGE SCALE GENOMIC DNA]</scope>
    <source>
        <strain evidence="3">Cupriavidus taiwanensis STM 6021</strain>
    </source>
</reference>
<evidence type="ECO:0000313" key="3">
    <source>
        <dbReference type="EMBL" id="SPC09371.1"/>
    </source>
</evidence>